<dbReference type="PANTHER" id="PTHR37531:SF1">
    <property type="entry name" value="HEME EXPORTER PROTEIN D"/>
    <property type="match status" value="1"/>
</dbReference>
<dbReference type="OrthoDB" id="9815607at2"/>
<dbReference type="EMBL" id="BATM01000007">
    <property type="protein sequence ID" value="GAD78902.1"/>
    <property type="molecule type" value="Genomic_DNA"/>
</dbReference>
<comment type="similarity">
    <text evidence="3 12">Belongs to the CcmD/CycX/HelD family.</text>
</comment>
<evidence type="ECO:0000256" key="7">
    <source>
        <dbReference type="ARBA" id="ARBA00022519"/>
    </source>
</evidence>
<dbReference type="AlphaFoldDB" id="U3B097"/>
<evidence type="ECO:0000256" key="2">
    <source>
        <dbReference type="ARBA" id="ARBA00004377"/>
    </source>
</evidence>
<evidence type="ECO:0000313" key="13">
    <source>
        <dbReference type="EMBL" id="GAD78902.1"/>
    </source>
</evidence>
<keyword evidence="9 12" id="KW-0201">Cytochrome c-type biogenesis</keyword>
<evidence type="ECO:0000313" key="14">
    <source>
        <dbReference type="Proteomes" id="UP000016562"/>
    </source>
</evidence>
<feature type="transmembrane region" description="Helical" evidence="12">
    <location>
        <begin position="20"/>
        <end position="45"/>
    </location>
</feature>
<reference evidence="13 14" key="1">
    <citation type="submission" date="2013-09" db="EMBL/GenBank/DDBJ databases">
        <title>Whole genome shotgun sequence of Vibrio ezurae NBRC 102218.</title>
        <authorList>
            <person name="Yoshida I."/>
            <person name="Hosoyama A."/>
            <person name="Numata M."/>
            <person name="Hashimoto M."/>
            <person name="Hosoyama Y."/>
            <person name="Tsuchikane K."/>
            <person name="Noguchi M."/>
            <person name="Hirakata S."/>
            <person name="Ichikawa N."/>
            <person name="Ohji S."/>
            <person name="Yamazoe A."/>
            <person name="Fujita N."/>
        </authorList>
    </citation>
    <scope>NUCLEOTIDE SEQUENCE [LARGE SCALE GENOMIC DNA]</scope>
    <source>
        <strain evidence="13 14">NBRC 102218</strain>
    </source>
</reference>
<evidence type="ECO:0000256" key="4">
    <source>
        <dbReference type="ARBA" id="ARBA00016461"/>
    </source>
</evidence>
<evidence type="ECO:0000256" key="10">
    <source>
        <dbReference type="ARBA" id="ARBA00022989"/>
    </source>
</evidence>
<dbReference type="Proteomes" id="UP000016562">
    <property type="component" value="Unassembled WGS sequence"/>
</dbReference>
<comment type="subcellular location">
    <subcellularLocation>
        <location evidence="2 12">Cell inner membrane</location>
        <topology evidence="2 12">Single-pass membrane protein</topology>
    </subcellularLocation>
</comment>
<keyword evidence="7 12" id="KW-0997">Cell inner membrane</keyword>
<evidence type="ECO:0000256" key="6">
    <source>
        <dbReference type="ARBA" id="ARBA00022475"/>
    </source>
</evidence>
<dbReference type="PANTHER" id="PTHR37531">
    <property type="entry name" value="HEME EXPORTER PROTEIN D"/>
    <property type="match status" value="1"/>
</dbReference>
<name>U3B097_9VIBR</name>
<keyword evidence="10 12" id="KW-1133">Transmembrane helix</keyword>
<evidence type="ECO:0000256" key="5">
    <source>
        <dbReference type="ARBA" id="ARBA00022448"/>
    </source>
</evidence>
<dbReference type="InterPro" id="IPR052075">
    <property type="entry name" value="Heme_exporter_D"/>
</dbReference>
<proteinExistence type="inferred from homology"/>
<dbReference type="RefSeq" id="WP_021712613.1">
    <property type="nucleotide sequence ID" value="NZ_BATM01000007.1"/>
</dbReference>
<dbReference type="GO" id="GO:1903607">
    <property type="term" value="P:cytochrome c biosynthetic process"/>
    <property type="evidence" value="ECO:0007669"/>
    <property type="project" value="TreeGrafter"/>
</dbReference>
<dbReference type="eggNOG" id="COG3114">
    <property type="taxonomic scope" value="Bacteria"/>
</dbReference>
<comment type="caution">
    <text evidence="13">The sequence shown here is derived from an EMBL/GenBank/DDBJ whole genome shotgun (WGS) entry which is preliminary data.</text>
</comment>
<dbReference type="STRING" id="1219080.VEZ01S_07_00790"/>
<dbReference type="Pfam" id="PF04995">
    <property type="entry name" value="CcmD"/>
    <property type="match status" value="1"/>
</dbReference>
<keyword evidence="14" id="KW-1185">Reference proteome</keyword>
<evidence type="ECO:0000256" key="8">
    <source>
        <dbReference type="ARBA" id="ARBA00022692"/>
    </source>
</evidence>
<dbReference type="NCBIfam" id="TIGR03141">
    <property type="entry name" value="cytochro_ccmD"/>
    <property type="match status" value="1"/>
</dbReference>
<gene>
    <name evidence="13" type="ORF">VEZ01S_07_00790</name>
</gene>
<accession>U3B097</accession>
<keyword evidence="5 12" id="KW-0813">Transport</keyword>
<keyword evidence="8 12" id="KW-0812">Transmembrane</keyword>
<sequence>MHFDSFSELLLMGGYASYVWGAFVITFGALGLIFVSSCLSNTATLKEVKNKMDRQARIDAAKNMENTL</sequence>
<keyword evidence="11 12" id="KW-0472">Membrane</keyword>
<evidence type="ECO:0000256" key="11">
    <source>
        <dbReference type="ARBA" id="ARBA00023136"/>
    </source>
</evidence>
<dbReference type="GO" id="GO:0017004">
    <property type="term" value="P:cytochrome complex assembly"/>
    <property type="evidence" value="ECO:0007669"/>
    <property type="project" value="UniProtKB-KW"/>
</dbReference>
<evidence type="ECO:0000256" key="3">
    <source>
        <dbReference type="ARBA" id="ARBA00008741"/>
    </source>
</evidence>
<evidence type="ECO:0000256" key="9">
    <source>
        <dbReference type="ARBA" id="ARBA00022748"/>
    </source>
</evidence>
<protein>
    <recommendedName>
        <fullName evidence="4 12">Heme exporter protein D</fullName>
    </recommendedName>
</protein>
<dbReference type="InterPro" id="IPR007078">
    <property type="entry name" value="Haem_export_protD_CcmD"/>
</dbReference>
<organism evidence="13 14">
    <name type="scientific">Vibrio ezurae NBRC 102218</name>
    <dbReference type="NCBI Taxonomy" id="1219080"/>
    <lineage>
        <taxon>Bacteria</taxon>
        <taxon>Pseudomonadati</taxon>
        <taxon>Pseudomonadota</taxon>
        <taxon>Gammaproteobacteria</taxon>
        <taxon>Vibrionales</taxon>
        <taxon>Vibrionaceae</taxon>
        <taxon>Vibrio</taxon>
    </lineage>
</organism>
<evidence type="ECO:0000256" key="1">
    <source>
        <dbReference type="ARBA" id="ARBA00002442"/>
    </source>
</evidence>
<evidence type="ECO:0000256" key="12">
    <source>
        <dbReference type="RuleBase" id="RU363101"/>
    </source>
</evidence>
<comment type="function">
    <text evidence="1 12">Required for the export of heme to the periplasm for the biogenesis of c-type cytochromes.</text>
</comment>
<keyword evidence="6 12" id="KW-1003">Cell membrane</keyword>
<dbReference type="GO" id="GO:0005886">
    <property type="term" value="C:plasma membrane"/>
    <property type="evidence" value="ECO:0007669"/>
    <property type="project" value="UniProtKB-SubCell"/>
</dbReference>
<dbReference type="GO" id="GO:0015886">
    <property type="term" value="P:heme transport"/>
    <property type="evidence" value="ECO:0007669"/>
    <property type="project" value="InterPro"/>
</dbReference>